<sequence length="236" mass="26681">MPNYSSIGCCYNLLSEEGFENDRIQYGFPVSCGVRSVSLSLGKSSRDLACQSAERWKSLGKDAGLHNFELHAFRAAFQMVLHKYLPEVGTSPSIERQGKALRRKRQRKIIESELRAEETDPSGVRLDMDTLFNKYSLFEKFCQSGLFRLGLKPSNDMSFHDIWKEVEPYVNLTGVYWSLRAAFRPVLETLILLDRLLFLQEQGGKPEAVMLPIFDPAISPRNVAIIARKLDAGVAS</sequence>
<accession>A0A6A2ZIC3</accession>
<evidence type="ECO:0000313" key="1">
    <source>
        <dbReference type="EMBL" id="KAE8691316.1"/>
    </source>
</evidence>
<proteinExistence type="predicted"/>
<organism evidence="1 2">
    <name type="scientific">Hibiscus syriacus</name>
    <name type="common">Rose of Sharon</name>
    <dbReference type="NCBI Taxonomy" id="106335"/>
    <lineage>
        <taxon>Eukaryota</taxon>
        <taxon>Viridiplantae</taxon>
        <taxon>Streptophyta</taxon>
        <taxon>Embryophyta</taxon>
        <taxon>Tracheophyta</taxon>
        <taxon>Spermatophyta</taxon>
        <taxon>Magnoliopsida</taxon>
        <taxon>eudicotyledons</taxon>
        <taxon>Gunneridae</taxon>
        <taxon>Pentapetalae</taxon>
        <taxon>rosids</taxon>
        <taxon>malvids</taxon>
        <taxon>Malvales</taxon>
        <taxon>Malvaceae</taxon>
        <taxon>Malvoideae</taxon>
        <taxon>Hibiscus</taxon>
    </lineage>
</organism>
<evidence type="ECO:0000313" key="2">
    <source>
        <dbReference type="Proteomes" id="UP000436088"/>
    </source>
</evidence>
<dbReference type="InterPro" id="IPR052220">
    <property type="entry name" value="METTL25"/>
</dbReference>
<dbReference type="Proteomes" id="UP000436088">
    <property type="component" value="Unassembled WGS sequence"/>
</dbReference>
<gene>
    <name evidence="1" type="ORF">F3Y22_tig00110890pilonHSYRG00840</name>
</gene>
<protein>
    <submittedName>
        <fullName evidence="1">Ribosomal L1 domain-containing protein 1-like</fullName>
    </submittedName>
</protein>
<name>A0A6A2ZIC3_HIBSY</name>
<dbReference type="PANTHER" id="PTHR12496:SF0">
    <property type="entry name" value="METHYLTRANSFERASE DOMAIN-CONTAINING PROTEIN"/>
    <property type="match status" value="1"/>
</dbReference>
<dbReference type="AlphaFoldDB" id="A0A6A2ZIC3"/>
<comment type="caution">
    <text evidence="1">The sequence shown here is derived from an EMBL/GenBank/DDBJ whole genome shotgun (WGS) entry which is preliminary data.</text>
</comment>
<dbReference type="PANTHER" id="PTHR12496">
    <property type="entry name" value="CGI-41 METHYLTRANSFERASE"/>
    <property type="match status" value="1"/>
</dbReference>
<reference evidence="1" key="1">
    <citation type="submission" date="2019-09" db="EMBL/GenBank/DDBJ databases">
        <title>Draft genome information of white flower Hibiscus syriacus.</title>
        <authorList>
            <person name="Kim Y.-M."/>
        </authorList>
    </citation>
    <scope>NUCLEOTIDE SEQUENCE [LARGE SCALE GENOMIC DNA]</scope>
    <source>
        <strain evidence="1">YM2019G1</strain>
    </source>
</reference>
<dbReference type="EMBL" id="VEPZ02001149">
    <property type="protein sequence ID" value="KAE8691316.1"/>
    <property type="molecule type" value="Genomic_DNA"/>
</dbReference>
<keyword evidence="2" id="KW-1185">Reference proteome</keyword>